<dbReference type="Gene3D" id="3.30.70.270">
    <property type="match status" value="1"/>
</dbReference>
<dbReference type="CDD" id="cd14014">
    <property type="entry name" value="STKc_PknB_like"/>
    <property type="match status" value="1"/>
</dbReference>
<dbReference type="SMART" id="SM00220">
    <property type="entry name" value="S_TKc"/>
    <property type="match status" value="1"/>
</dbReference>
<dbReference type="GO" id="GO:0005524">
    <property type="term" value="F:ATP binding"/>
    <property type="evidence" value="ECO:0007669"/>
    <property type="project" value="UniProtKB-KW"/>
</dbReference>
<dbReference type="SUPFAM" id="SSF56112">
    <property type="entry name" value="Protein kinase-like (PK-like)"/>
    <property type="match status" value="1"/>
</dbReference>
<dbReference type="InterPro" id="IPR027417">
    <property type="entry name" value="P-loop_NTPase"/>
</dbReference>
<dbReference type="Proteomes" id="UP000019460">
    <property type="component" value="Unassembled WGS sequence"/>
</dbReference>
<dbReference type="InterPro" id="IPR000160">
    <property type="entry name" value="GGDEF_dom"/>
</dbReference>
<dbReference type="Pfam" id="PF13191">
    <property type="entry name" value="AAA_16"/>
    <property type="match status" value="1"/>
</dbReference>
<dbReference type="SUPFAM" id="SSF52540">
    <property type="entry name" value="P-loop containing nucleoside triphosphate hydrolases"/>
    <property type="match status" value="1"/>
</dbReference>
<dbReference type="InterPro" id="IPR000719">
    <property type="entry name" value="Prot_kinase_dom"/>
</dbReference>
<sequence>MGLAIDPYSILAPFPIFAIGVSHGAQNRKREGETVTMDVLFESDRTLVSRIATPTGSVVRKEMRGPGWSARRRHERSILHRLADVEGVPRLIDATDDPNAILLEDSGGLALAEFARSRSMDIEDLLPFIEDLTEILASIHRQGVIHKDISPGNILMVRASGRPVIIDFDLATTFALEHPAFTHVNDIVGTLPYLAPEQTGRTGWTVDQRADLYALGATLYELATGEPPFGDGDLLQMVHDHLTRVPIPVSERNPQMPETLSRIIARLLEKEPDRRYQSAEGVRQDLHRLRLALAGGGDPDFALGERDFPWRLTPPSHLVGREAEIESLRTALDEAIQGRCRALLVSGSPGVGKTALIDELRPMVTAAGGWLVSGKSDQLRRDTTSDPLNQALRGLSRLLLAEPEEELRELEPRLLEALGTNAGLLTAVVPELATLLGVATEADEDPVRALVRLQRATLGLLRALARADRPLVLFLDDLQWAGSLLLGTMDAVIADQDACGILLVGSFRDTEVDATHPLSAMLQRWQDLTDAPRRLRLNNLPTADLEALLAGMLRIAKPLAEGLAAAIHPHTEGNPLDTVEFVNALRREGVLVPADEGWTWGVAAIHQHMGLGDVVTLLTQRLRGLPDPTQEILRLTACLGGEVELTLLQVALSVGPTETEAAAAQVEAALAPALEDGLLIMEQRGTGSVRFRHDRIQQAAYGAMSVPDRQARHLALARRFADLPAFRVVAAEQYMAALELLTDPAERTRAVFLLSQSADHARRLSNHGLTERYLATAIDLIDGADGSPESRDRLRLELRVKRHSALVGLGRFEELDRLYAVIEEDGDDPLLQAEAASAQIASLMNRGDPASATGLGLAQLARLGHPAPADDALFPAVHQGLDDLTDWASTGSADQDIERGENRDPWVKAVAKIIEKLVPPAFFAGSPVMPWLVISAARLWVSGGPLPELVTPLAHANFATVAVRGDYRTGFATVRRALAVGEALGYEPQTSTARVLYGVSAAHWLEPMEDSLRELRCGVEGLVRGGEFMYSGLSFLGSIPAVMELASTLEELLAELDAGEAFTTRTGNSYVGTFVLLFRQTVRKLRGETDAPGGSSDDVLDAALQALTENGPTPLAYDHLIRAWLAAIFGDKEALIEHAAATHALVAFYETSIASLLCRLLQGLSFAMQAAEAAPEARADLLAEFDRYRGWMAARTAEAPANFAHLLVLLDAERAAATGEVETAIRAYDRALQEVEHRQRSWHQALIAERCGRFHLAHDIEHAGRAALREARRLYQTWGATAKVERMEREFPFLTAQTTELAVQGRGHSLHSTRASTSDLSGHRIDLLAVLRASQALSSETSLARLRERVADLLCGLTGATSALLVLRDPDQEDWYLPHQDGQERRWLTHPDGTEVVPLSVLRYVERTREPLLIDDATRDDRFAHDPYVRALDKCALLVMPLRTRDQMSAMLLLENRQSRAMFGINRLDTVRLIAGQLSVSLDNARLYASLERTVAERTQALQEANAKLERLAVTDALTGLPNRRRLEEALGAEWRQALRTDAPIAIAMIDIDEFKQYNDHYGHPKGDACLQMIATVMQKNIRESDVLARYGGEEFALVMPDTDISVARQIAARIRTEVAALAEPHAKARHGIVTVSLGLASEVPTARVSAEQLLKAADEALYEAKRAGRNRVVTALAPIG</sequence>
<protein>
    <submittedName>
        <fullName evidence="5">ATP-binding region, ATPase domain protein</fullName>
    </submittedName>
</protein>
<dbReference type="PANTHER" id="PTHR43642">
    <property type="entry name" value="HYBRID SIGNAL TRANSDUCTION HISTIDINE KINASE G"/>
    <property type="match status" value="1"/>
</dbReference>
<dbReference type="SMART" id="SM00267">
    <property type="entry name" value="GGDEF"/>
    <property type="match status" value="1"/>
</dbReference>
<keyword evidence="5" id="KW-0067">ATP-binding</keyword>
<dbReference type="Gene3D" id="1.10.510.10">
    <property type="entry name" value="Transferase(Phosphotransferase) domain 1"/>
    <property type="match status" value="1"/>
</dbReference>
<dbReference type="Gene3D" id="3.30.450.40">
    <property type="match status" value="1"/>
</dbReference>
<dbReference type="InterPro" id="IPR041664">
    <property type="entry name" value="AAA_16"/>
</dbReference>
<evidence type="ECO:0000256" key="2">
    <source>
        <dbReference type="ARBA" id="ARBA00004167"/>
    </source>
</evidence>
<dbReference type="PROSITE" id="PS00109">
    <property type="entry name" value="PROTEIN_KINASE_TYR"/>
    <property type="match status" value="1"/>
</dbReference>
<dbReference type="SMART" id="SM00065">
    <property type="entry name" value="GAF"/>
    <property type="match status" value="1"/>
</dbReference>
<dbReference type="PROSITE" id="PS50887">
    <property type="entry name" value="GGDEF"/>
    <property type="match status" value="1"/>
</dbReference>
<dbReference type="STRING" id="1249627.D779_3163"/>
<dbReference type="InterPro" id="IPR008266">
    <property type="entry name" value="Tyr_kinase_AS"/>
</dbReference>
<dbReference type="eggNOG" id="COG3899">
    <property type="taxonomic scope" value="Bacteria"/>
</dbReference>
<dbReference type="Pfam" id="PF00069">
    <property type="entry name" value="Pkinase"/>
    <property type="match status" value="1"/>
</dbReference>
<dbReference type="eggNOG" id="COG3706">
    <property type="taxonomic scope" value="Bacteria"/>
</dbReference>
<dbReference type="RefSeq" id="WP_052348201.1">
    <property type="nucleotide sequence ID" value="NZ_AONC01000052.1"/>
</dbReference>
<dbReference type="InterPro" id="IPR053159">
    <property type="entry name" value="Hybrid_Histidine_Kinase"/>
</dbReference>
<dbReference type="InterPro" id="IPR029016">
    <property type="entry name" value="GAF-like_dom_sf"/>
</dbReference>
<dbReference type="FunFam" id="3.30.70.270:FF:000001">
    <property type="entry name" value="Diguanylate cyclase domain protein"/>
    <property type="match status" value="1"/>
</dbReference>
<dbReference type="PATRIC" id="fig|1249627.3.peg.3315"/>
<gene>
    <name evidence="5" type="ORF">D779_3163</name>
</gene>
<comment type="subcellular location">
    <subcellularLocation>
        <location evidence="2">Membrane</location>
        <topology evidence="2">Single-pass membrane protein</topology>
    </subcellularLocation>
</comment>
<dbReference type="Pfam" id="PF00990">
    <property type="entry name" value="GGDEF"/>
    <property type="match status" value="1"/>
</dbReference>
<dbReference type="NCBIfam" id="TIGR00254">
    <property type="entry name" value="GGDEF"/>
    <property type="match status" value="1"/>
</dbReference>
<dbReference type="InterPro" id="IPR043128">
    <property type="entry name" value="Rev_trsase/Diguanyl_cyclase"/>
</dbReference>
<reference evidence="5 6" key="1">
    <citation type="submission" date="2012-11" db="EMBL/GenBank/DDBJ databases">
        <title>Genome assembly of Thiorhodococcus sp. AK35.</title>
        <authorList>
            <person name="Nupur N."/>
            <person name="Khatri I."/>
            <person name="Subramanian S."/>
            <person name="Pinnaka A."/>
        </authorList>
    </citation>
    <scope>NUCLEOTIDE SEQUENCE [LARGE SCALE GENOMIC DNA]</scope>
    <source>
        <strain evidence="5 6">AK35</strain>
    </source>
</reference>
<dbReference type="InterPro" id="IPR003018">
    <property type="entry name" value="GAF"/>
</dbReference>
<evidence type="ECO:0000256" key="1">
    <source>
        <dbReference type="ARBA" id="ARBA00001946"/>
    </source>
</evidence>
<feature type="domain" description="Protein kinase" evidence="3">
    <location>
        <begin position="8"/>
        <end position="290"/>
    </location>
</feature>
<feature type="domain" description="GGDEF" evidence="4">
    <location>
        <begin position="1543"/>
        <end position="1678"/>
    </location>
</feature>
<dbReference type="GO" id="GO:0016020">
    <property type="term" value="C:membrane"/>
    <property type="evidence" value="ECO:0007669"/>
    <property type="project" value="UniProtKB-SubCell"/>
</dbReference>
<dbReference type="PROSITE" id="PS50011">
    <property type="entry name" value="PROTEIN_KINASE_DOM"/>
    <property type="match status" value="1"/>
</dbReference>
<dbReference type="PANTHER" id="PTHR43642:SF1">
    <property type="entry name" value="HYBRID SIGNAL TRANSDUCTION HISTIDINE KINASE G"/>
    <property type="match status" value="1"/>
</dbReference>
<dbReference type="InterPro" id="IPR029787">
    <property type="entry name" value="Nucleotide_cyclase"/>
</dbReference>
<organism evidence="5 6">
    <name type="scientific">Imhoffiella purpurea</name>
    <dbReference type="NCBI Taxonomy" id="1249627"/>
    <lineage>
        <taxon>Bacteria</taxon>
        <taxon>Pseudomonadati</taxon>
        <taxon>Pseudomonadota</taxon>
        <taxon>Gammaproteobacteria</taxon>
        <taxon>Chromatiales</taxon>
        <taxon>Chromatiaceae</taxon>
        <taxon>Imhoffiella</taxon>
    </lineage>
</organism>
<dbReference type="eggNOG" id="COG0515">
    <property type="taxonomic scope" value="Bacteria"/>
</dbReference>
<dbReference type="InterPro" id="IPR011009">
    <property type="entry name" value="Kinase-like_dom_sf"/>
</dbReference>
<evidence type="ECO:0000259" key="4">
    <source>
        <dbReference type="PROSITE" id="PS50887"/>
    </source>
</evidence>
<name>W9V386_9GAMM</name>
<comment type="caution">
    <text evidence="5">The sequence shown here is derived from an EMBL/GenBank/DDBJ whole genome shotgun (WGS) entry which is preliminary data.</text>
</comment>
<evidence type="ECO:0000259" key="3">
    <source>
        <dbReference type="PROSITE" id="PS50011"/>
    </source>
</evidence>
<evidence type="ECO:0000313" key="5">
    <source>
        <dbReference type="EMBL" id="EXJ13963.1"/>
    </source>
</evidence>
<dbReference type="GO" id="GO:0004672">
    <property type="term" value="F:protein kinase activity"/>
    <property type="evidence" value="ECO:0007669"/>
    <property type="project" value="InterPro"/>
</dbReference>
<evidence type="ECO:0000313" key="6">
    <source>
        <dbReference type="Proteomes" id="UP000019460"/>
    </source>
</evidence>
<keyword evidence="5" id="KW-0547">Nucleotide-binding</keyword>
<dbReference type="CDD" id="cd01949">
    <property type="entry name" value="GGDEF"/>
    <property type="match status" value="1"/>
</dbReference>
<dbReference type="Pfam" id="PF01590">
    <property type="entry name" value="GAF"/>
    <property type="match status" value="1"/>
</dbReference>
<accession>W9V386</accession>
<comment type="cofactor">
    <cofactor evidence="1">
        <name>Mg(2+)</name>
        <dbReference type="ChEBI" id="CHEBI:18420"/>
    </cofactor>
</comment>
<dbReference type="OrthoDB" id="9801841at2"/>
<dbReference type="SUPFAM" id="SSF55781">
    <property type="entry name" value="GAF domain-like"/>
    <property type="match status" value="1"/>
</dbReference>
<dbReference type="EMBL" id="AONC01000052">
    <property type="protein sequence ID" value="EXJ13963.1"/>
    <property type="molecule type" value="Genomic_DNA"/>
</dbReference>
<dbReference type="Gene3D" id="3.40.50.300">
    <property type="entry name" value="P-loop containing nucleotide triphosphate hydrolases"/>
    <property type="match status" value="1"/>
</dbReference>
<proteinExistence type="predicted"/>
<keyword evidence="6" id="KW-1185">Reference proteome</keyword>
<dbReference type="SUPFAM" id="SSF55073">
    <property type="entry name" value="Nucleotide cyclase"/>
    <property type="match status" value="1"/>
</dbReference>